<feature type="transmembrane region" description="Helical" evidence="6">
    <location>
        <begin position="356"/>
        <end position="377"/>
    </location>
</feature>
<evidence type="ECO:0000313" key="8">
    <source>
        <dbReference type="EMBL" id="KKY35107.1"/>
    </source>
</evidence>
<feature type="transmembrane region" description="Helical" evidence="6">
    <location>
        <begin position="557"/>
        <end position="578"/>
    </location>
</feature>
<evidence type="ECO:0000259" key="7">
    <source>
        <dbReference type="PROSITE" id="PS50850"/>
    </source>
</evidence>
<dbReference type="EMBL" id="LCUC01000172">
    <property type="protein sequence ID" value="KKY35107.1"/>
    <property type="molecule type" value="Genomic_DNA"/>
</dbReference>
<dbReference type="Gene3D" id="1.20.1250.20">
    <property type="entry name" value="MFS general substrate transporter like domains"/>
    <property type="match status" value="1"/>
</dbReference>
<evidence type="ECO:0000256" key="2">
    <source>
        <dbReference type="ARBA" id="ARBA00022692"/>
    </source>
</evidence>
<keyword evidence="9" id="KW-1185">Reference proteome</keyword>
<feature type="compositionally biased region" description="Acidic residues" evidence="5">
    <location>
        <begin position="72"/>
        <end position="81"/>
    </location>
</feature>
<protein>
    <submittedName>
        <fullName evidence="8">Putative major facilitator superfamily transporter</fullName>
    </submittedName>
</protein>
<dbReference type="PROSITE" id="PS50850">
    <property type="entry name" value="MFS"/>
    <property type="match status" value="1"/>
</dbReference>
<dbReference type="OrthoDB" id="10021397at2759"/>
<feature type="domain" description="Major facilitator superfamily (MFS) profile" evidence="7">
    <location>
        <begin position="94"/>
        <end position="583"/>
    </location>
</feature>
<dbReference type="Pfam" id="PF07690">
    <property type="entry name" value="MFS_1"/>
    <property type="match status" value="1"/>
</dbReference>
<evidence type="ECO:0000256" key="4">
    <source>
        <dbReference type="ARBA" id="ARBA00023136"/>
    </source>
</evidence>
<reference evidence="8 9" key="2">
    <citation type="submission" date="2015-05" db="EMBL/GenBank/DDBJ databases">
        <authorList>
            <person name="Morales-Cruz A."/>
            <person name="Amrine K.C."/>
            <person name="Cantu D."/>
        </authorList>
    </citation>
    <scope>NUCLEOTIDE SEQUENCE [LARGE SCALE GENOMIC DNA]</scope>
    <source>
        <strain evidence="8">DA912</strain>
    </source>
</reference>
<feature type="transmembrane region" description="Helical" evidence="6">
    <location>
        <begin position="317"/>
        <end position="335"/>
    </location>
</feature>
<dbReference type="GO" id="GO:0022857">
    <property type="term" value="F:transmembrane transporter activity"/>
    <property type="evidence" value="ECO:0007669"/>
    <property type="project" value="InterPro"/>
</dbReference>
<feature type="compositionally biased region" description="Basic and acidic residues" evidence="5">
    <location>
        <begin position="28"/>
        <end position="60"/>
    </location>
</feature>
<organism evidence="8 9">
    <name type="scientific">Diaporthe ampelina</name>
    <dbReference type="NCBI Taxonomy" id="1214573"/>
    <lineage>
        <taxon>Eukaryota</taxon>
        <taxon>Fungi</taxon>
        <taxon>Dikarya</taxon>
        <taxon>Ascomycota</taxon>
        <taxon>Pezizomycotina</taxon>
        <taxon>Sordariomycetes</taxon>
        <taxon>Sordariomycetidae</taxon>
        <taxon>Diaporthales</taxon>
        <taxon>Diaporthaceae</taxon>
        <taxon>Diaporthe</taxon>
    </lineage>
</organism>
<dbReference type="CDD" id="cd17502">
    <property type="entry name" value="MFS_Azr1_MDR_like"/>
    <property type="match status" value="1"/>
</dbReference>
<evidence type="ECO:0000256" key="5">
    <source>
        <dbReference type="SAM" id="MobiDB-lite"/>
    </source>
</evidence>
<keyword evidence="4 6" id="KW-0472">Membrane</keyword>
<feature type="transmembrane region" description="Helical" evidence="6">
    <location>
        <begin position="217"/>
        <end position="238"/>
    </location>
</feature>
<proteinExistence type="predicted"/>
<keyword evidence="2 6" id="KW-0812">Transmembrane</keyword>
<feature type="transmembrane region" description="Helical" evidence="6">
    <location>
        <begin position="397"/>
        <end position="419"/>
    </location>
</feature>
<evidence type="ECO:0000256" key="3">
    <source>
        <dbReference type="ARBA" id="ARBA00022989"/>
    </source>
</evidence>
<accession>A0A0G2FL60</accession>
<feature type="transmembrane region" description="Helical" evidence="6">
    <location>
        <begin position="288"/>
        <end position="305"/>
    </location>
</feature>
<evidence type="ECO:0000313" key="9">
    <source>
        <dbReference type="Proteomes" id="UP000034680"/>
    </source>
</evidence>
<name>A0A0G2FL60_9PEZI</name>
<feature type="transmembrane region" description="Helical" evidence="6">
    <location>
        <begin position="426"/>
        <end position="445"/>
    </location>
</feature>
<dbReference type="PANTHER" id="PTHR23501">
    <property type="entry name" value="MAJOR FACILITATOR SUPERFAMILY"/>
    <property type="match status" value="1"/>
</dbReference>
<feature type="transmembrane region" description="Helical" evidence="6">
    <location>
        <begin position="158"/>
        <end position="178"/>
    </location>
</feature>
<dbReference type="Proteomes" id="UP000034680">
    <property type="component" value="Unassembled WGS sequence"/>
</dbReference>
<feature type="region of interest" description="Disordered" evidence="5">
    <location>
        <begin position="1"/>
        <end position="85"/>
    </location>
</feature>
<dbReference type="InterPro" id="IPR036259">
    <property type="entry name" value="MFS_trans_sf"/>
</dbReference>
<feature type="transmembrane region" description="Helical" evidence="6">
    <location>
        <begin position="484"/>
        <end position="507"/>
    </location>
</feature>
<reference evidence="8 9" key="1">
    <citation type="submission" date="2015-05" db="EMBL/GenBank/DDBJ databases">
        <title>Distinctive expansion of gene families associated with plant cell wall degradation and secondary metabolism in the genomes of grapevine trunk pathogens.</title>
        <authorList>
            <person name="Lawrence D.P."/>
            <person name="Travadon R."/>
            <person name="Rolshausen P.E."/>
            <person name="Baumgartner K."/>
        </authorList>
    </citation>
    <scope>NUCLEOTIDE SEQUENCE [LARGE SCALE GENOMIC DNA]</scope>
    <source>
        <strain evidence="8">DA912</strain>
    </source>
</reference>
<evidence type="ECO:0000256" key="1">
    <source>
        <dbReference type="ARBA" id="ARBA00004141"/>
    </source>
</evidence>
<feature type="transmembrane region" description="Helical" evidence="6">
    <location>
        <begin position="89"/>
        <end position="107"/>
    </location>
</feature>
<dbReference type="SUPFAM" id="SSF103473">
    <property type="entry name" value="MFS general substrate transporter"/>
    <property type="match status" value="1"/>
</dbReference>
<dbReference type="PANTHER" id="PTHR23501:SF201">
    <property type="entry name" value="MFS AFLATOXIN EFFLUX PUMP"/>
    <property type="match status" value="1"/>
</dbReference>
<dbReference type="InterPro" id="IPR020846">
    <property type="entry name" value="MFS_dom"/>
</dbReference>
<feature type="transmembrane region" description="Helical" evidence="6">
    <location>
        <begin position="244"/>
        <end position="267"/>
    </location>
</feature>
<gene>
    <name evidence="8" type="ORF">UCDDA912_g04899</name>
</gene>
<comment type="caution">
    <text evidence="8">The sequence shown here is derived from an EMBL/GenBank/DDBJ whole genome shotgun (WGS) entry which is preliminary data.</text>
</comment>
<sequence>MYEMNVRPSHERPFTSETQNEPMDPENMLDKTDSTTRIRDDQQPDSDHHKHVFAKDEPEPSHQLAKPAGESGESDPQEPEDESHYPKPAAMAVIMVAVSMAMFLVSLDRTIVSTAIPKITDEFHSSGQIGWYASAYQLTGCAMQLPLGRFYSFYSPKWVYLTLVLIFIVGSAVGAGAMSSNAVIVGRAVQGIGLGGVLSGSTILVTDNAPLRRRPMFLGILMASMSISACIGPLIGGALTTSASWRWCFIINIPIGLFIMVILAFFVKATRGKKQASGWADKIRHLDPLGAAMLLPCVVCFILALQWAGSTYPWSDWRIIILFVFGGVLAIGFIASQILRPETATVPPRIASQRTVFASCFFATMSGGAMMVVTYWISIWFQAVQGVNAVESGKRTIALVLSQAVGAILGGGLGMVIGYPSPIMMLSAIFTAVGSGLLSTMKIHASEGEWIGYQVLVGLGLGFATQQPSMAIQTVLAKDDIPTGISLVFFGMQFGGSIFVCAGQNVFNQKLSWLLDEANIPGLDVSTVLSTGSTQLKSLVSNQADLQRLLYIYNESLTTAFLVAAGVGAASVLGVLAVQWKSTKGMEPVH</sequence>
<dbReference type="GO" id="GO:0005886">
    <property type="term" value="C:plasma membrane"/>
    <property type="evidence" value="ECO:0007669"/>
    <property type="project" value="TreeGrafter"/>
</dbReference>
<comment type="subcellular location">
    <subcellularLocation>
        <location evidence="1">Membrane</location>
        <topology evidence="1">Multi-pass membrane protein</topology>
    </subcellularLocation>
</comment>
<feature type="transmembrane region" description="Helical" evidence="6">
    <location>
        <begin position="184"/>
        <end position="205"/>
    </location>
</feature>
<dbReference type="InterPro" id="IPR011701">
    <property type="entry name" value="MFS"/>
</dbReference>
<feature type="transmembrane region" description="Helical" evidence="6">
    <location>
        <begin position="451"/>
        <end position="472"/>
    </location>
</feature>
<keyword evidence="3 6" id="KW-1133">Transmembrane helix</keyword>
<dbReference type="AlphaFoldDB" id="A0A0G2FL60"/>
<evidence type="ECO:0000256" key="6">
    <source>
        <dbReference type="SAM" id="Phobius"/>
    </source>
</evidence>